<keyword evidence="3" id="KW-1185">Reference proteome</keyword>
<dbReference type="STRING" id="157838.AN964_08365"/>
<dbReference type="Proteomes" id="UP000051888">
    <property type="component" value="Unassembled WGS sequence"/>
</dbReference>
<dbReference type="AlphaFoldDB" id="A0A0Q3WWT6"/>
<comment type="caution">
    <text evidence="2">The sequence shown here is derived from an EMBL/GenBank/DDBJ whole genome shotgun (WGS) entry which is preliminary data.</text>
</comment>
<feature type="transmembrane region" description="Helical" evidence="1">
    <location>
        <begin position="89"/>
        <end position="112"/>
    </location>
</feature>
<keyword evidence="1" id="KW-0812">Transmembrane</keyword>
<gene>
    <name evidence="2" type="ORF">AN964_08365</name>
</gene>
<name>A0A0Q3WWT6_9BACI</name>
<evidence type="ECO:0000256" key="1">
    <source>
        <dbReference type="SAM" id="Phobius"/>
    </source>
</evidence>
<protein>
    <submittedName>
        <fullName evidence="2">Stage IV sporulation protein</fullName>
    </submittedName>
</protein>
<dbReference type="NCBIfam" id="TIGR02876">
    <property type="entry name" value="spore_yqfD"/>
    <property type="match status" value="1"/>
</dbReference>
<proteinExistence type="predicted"/>
<evidence type="ECO:0000313" key="2">
    <source>
        <dbReference type="EMBL" id="KQL53507.1"/>
    </source>
</evidence>
<keyword evidence="1" id="KW-0472">Membrane</keyword>
<keyword evidence="1" id="KW-1133">Transmembrane helix</keyword>
<dbReference type="RefSeq" id="WP_055739237.1">
    <property type="nucleotide sequence ID" value="NZ_JAAIWL010000011.1"/>
</dbReference>
<evidence type="ECO:0000313" key="3">
    <source>
        <dbReference type="Proteomes" id="UP000051888"/>
    </source>
</evidence>
<dbReference type="Pfam" id="PF06898">
    <property type="entry name" value="YqfD"/>
    <property type="match status" value="1"/>
</dbReference>
<dbReference type="OrthoDB" id="1640349at2"/>
<dbReference type="PIRSF" id="PIRSF029895">
    <property type="entry name" value="SpoIV"/>
    <property type="match status" value="1"/>
</dbReference>
<accession>A0A0Q3WWT6</accession>
<dbReference type="EMBL" id="LJJC01000004">
    <property type="protein sequence ID" value="KQL53507.1"/>
    <property type="molecule type" value="Genomic_DNA"/>
</dbReference>
<dbReference type="InterPro" id="IPR010690">
    <property type="entry name" value="YqfD"/>
</dbReference>
<organism evidence="2 3">
    <name type="scientific">Heyndrickxia shackletonii</name>
    <dbReference type="NCBI Taxonomy" id="157838"/>
    <lineage>
        <taxon>Bacteria</taxon>
        <taxon>Bacillati</taxon>
        <taxon>Bacillota</taxon>
        <taxon>Bacilli</taxon>
        <taxon>Bacillales</taxon>
        <taxon>Bacillaceae</taxon>
        <taxon>Heyndrickxia</taxon>
    </lineage>
</organism>
<dbReference type="PATRIC" id="fig|157838.3.peg.1835"/>
<sequence>MKNHWVTFLGGTIHVKVEGKGVERFINQLTRARLMIWNVKRQGTNAITFYIRLQDLHKLRHQARKNDCRISFLSGQGMPFLWKRTLKNAGFLIGLILFFIVITLLSNVVWGIQIKGASPQTEHQIKKELNKMGIQVGKLQFNMDSLESIQHELTNKVPNITWVGVDLHGTTFHLQVVEKNTPKTKKTLSPRHLVANQKAVIVDMFVEAGIPVVKVNQFVNKGQLLVSGLIGREEDQKPVAAIGKVYGKTWYKTDVELPLQSEFQVFTGLEQKKYSLKIGSFSIPFWGFGKIKYKAYETEKNVHPIKFLKWRLPIDYVQKTVREKELAQRDYTKAQAISAAKELAVNDLKTKIPNDAKIVDEYVLHEQVENGKVKLSIYFQVIEDIAEAKPIVQGD</sequence>
<reference evidence="2 3" key="1">
    <citation type="submission" date="2015-09" db="EMBL/GenBank/DDBJ databases">
        <title>Genome sequencing project for genomic taxonomy and phylogenomics of Bacillus-like bacteria.</title>
        <authorList>
            <person name="Liu B."/>
            <person name="Wang J."/>
            <person name="Zhu Y."/>
            <person name="Liu G."/>
            <person name="Chen Q."/>
            <person name="Chen Z."/>
            <person name="Lan J."/>
            <person name="Che J."/>
            <person name="Ge C."/>
            <person name="Shi H."/>
            <person name="Pan Z."/>
            <person name="Liu X."/>
        </authorList>
    </citation>
    <scope>NUCLEOTIDE SEQUENCE [LARGE SCALE GENOMIC DNA]</scope>
    <source>
        <strain evidence="2 3">LMG 18435</strain>
    </source>
</reference>